<protein>
    <submittedName>
        <fullName evidence="2">Uncharacterized protein</fullName>
    </submittedName>
</protein>
<dbReference type="Proteomes" id="UP000095287">
    <property type="component" value="Unplaced"/>
</dbReference>
<organism evidence="1 2">
    <name type="scientific">Steinernema glaseri</name>
    <dbReference type="NCBI Taxonomy" id="37863"/>
    <lineage>
        <taxon>Eukaryota</taxon>
        <taxon>Metazoa</taxon>
        <taxon>Ecdysozoa</taxon>
        <taxon>Nematoda</taxon>
        <taxon>Chromadorea</taxon>
        <taxon>Rhabditida</taxon>
        <taxon>Tylenchina</taxon>
        <taxon>Panagrolaimomorpha</taxon>
        <taxon>Strongyloidoidea</taxon>
        <taxon>Steinernematidae</taxon>
        <taxon>Steinernema</taxon>
    </lineage>
</organism>
<name>A0A1I7ZUC6_9BILA</name>
<proteinExistence type="predicted"/>
<evidence type="ECO:0000313" key="1">
    <source>
        <dbReference type="Proteomes" id="UP000095287"/>
    </source>
</evidence>
<sequence length="140" mass="15101">MRVSLSRAPNTASARDRLEDGRQCANVGRGWEVSDLGHPQALSEEYTAGFGSTKRRNKKRLSRACDRCVGKNKLPNCVTSIESVVFAAVRNASERLGCGKSLATDLTLLAASPSRDESIDGQEQLFLSGLLVGHARVRGN</sequence>
<accession>A0A1I7ZUC6</accession>
<evidence type="ECO:0000313" key="2">
    <source>
        <dbReference type="WBParaSite" id="L893_g29890.t1"/>
    </source>
</evidence>
<reference evidence="2" key="1">
    <citation type="submission" date="2016-11" db="UniProtKB">
        <authorList>
            <consortium name="WormBaseParasite"/>
        </authorList>
    </citation>
    <scope>IDENTIFICATION</scope>
</reference>
<keyword evidence="1" id="KW-1185">Reference proteome</keyword>
<dbReference type="WBParaSite" id="L893_g29890.t1">
    <property type="protein sequence ID" value="L893_g29890.t1"/>
    <property type="gene ID" value="L893_g29890"/>
</dbReference>
<dbReference type="AlphaFoldDB" id="A0A1I7ZUC6"/>